<accession>A0ACC4CDR2</accession>
<keyword evidence="2" id="KW-1185">Reference proteome</keyword>
<proteinExistence type="predicted"/>
<gene>
    <name evidence="1" type="ORF">D5086_011585</name>
</gene>
<protein>
    <submittedName>
        <fullName evidence="1">Uncharacterized protein</fullName>
    </submittedName>
</protein>
<comment type="caution">
    <text evidence="1">The sequence shown here is derived from an EMBL/GenBank/DDBJ whole genome shotgun (WGS) entry which is preliminary data.</text>
</comment>
<sequence>MTPPPGPYSGASALALVARASAFSFGLVYGSVKLKILKLYGYAVSRRAYNKIKDYVYTAHPFGIAGLVLSSVTLHAPPKIRTSSVMVLFVHRLYFLVSSLPGDRVEKLDQTSPYLAALEIPMLIAVSFPLHNLGSAIRVKSLRWSRPEDESYLQLICMYTNTSALLLGEETQSGCDVLDHGHGIIKFLYRGCFVDRDKPLGESIPAFDFHTWRAQITQWKRNLFTDQPPSFP</sequence>
<dbReference type="Proteomes" id="UP000309997">
    <property type="component" value="Unassembled WGS sequence"/>
</dbReference>
<dbReference type="EMBL" id="RCHU02000005">
    <property type="protein sequence ID" value="KAL3592945.1"/>
    <property type="molecule type" value="Genomic_DNA"/>
</dbReference>
<reference evidence="1 2" key="1">
    <citation type="journal article" date="2024" name="Plant Biotechnol. J.">
        <title>Genome and CRISPR/Cas9 system of a widespread forest tree (Populus alba) in the world.</title>
        <authorList>
            <person name="Liu Y.J."/>
            <person name="Jiang P.F."/>
            <person name="Han X.M."/>
            <person name="Li X.Y."/>
            <person name="Wang H.M."/>
            <person name="Wang Y.J."/>
            <person name="Wang X.X."/>
            <person name="Zeng Q.Y."/>
        </authorList>
    </citation>
    <scope>NUCLEOTIDE SEQUENCE [LARGE SCALE GENOMIC DNA]</scope>
    <source>
        <strain evidence="2">cv. PAL-ZL1</strain>
    </source>
</reference>
<evidence type="ECO:0000313" key="1">
    <source>
        <dbReference type="EMBL" id="KAL3592945.1"/>
    </source>
</evidence>
<name>A0ACC4CDR2_POPAL</name>
<evidence type="ECO:0000313" key="2">
    <source>
        <dbReference type="Proteomes" id="UP000309997"/>
    </source>
</evidence>
<organism evidence="1 2">
    <name type="scientific">Populus alba</name>
    <name type="common">White poplar</name>
    <dbReference type="NCBI Taxonomy" id="43335"/>
    <lineage>
        <taxon>Eukaryota</taxon>
        <taxon>Viridiplantae</taxon>
        <taxon>Streptophyta</taxon>
        <taxon>Embryophyta</taxon>
        <taxon>Tracheophyta</taxon>
        <taxon>Spermatophyta</taxon>
        <taxon>Magnoliopsida</taxon>
        <taxon>eudicotyledons</taxon>
        <taxon>Gunneridae</taxon>
        <taxon>Pentapetalae</taxon>
        <taxon>rosids</taxon>
        <taxon>fabids</taxon>
        <taxon>Malpighiales</taxon>
        <taxon>Salicaceae</taxon>
        <taxon>Saliceae</taxon>
        <taxon>Populus</taxon>
    </lineage>
</organism>